<gene>
    <name evidence="15" type="ORF">BSL78_16268</name>
</gene>
<name>A0A2G8KFS2_STIJA</name>
<dbReference type="InterPro" id="IPR028455">
    <property type="entry name" value="ABI3_SH3"/>
</dbReference>
<dbReference type="GO" id="GO:0031209">
    <property type="term" value="C:SCAR complex"/>
    <property type="evidence" value="ECO:0007669"/>
    <property type="project" value="TreeGrafter"/>
</dbReference>
<dbReference type="AlphaFoldDB" id="A0A2G8KFS2"/>
<evidence type="ECO:0000259" key="14">
    <source>
        <dbReference type="PROSITE" id="PS50192"/>
    </source>
</evidence>
<keyword evidence="10" id="KW-0966">Cell projection</keyword>
<evidence type="ECO:0000256" key="2">
    <source>
        <dbReference type="ARBA" id="ARBA00004486"/>
    </source>
</evidence>
<dbReference type="Pfam" id="PF07815">
    <property type="entry name" value="Abi_HHR"/>
    <property type="match status" value="1"/>
</dbReference>
<evidence type="ECO:0000259" key="13">
    <source>
        <dbReference type="PROSITE" id="PS50002"/>
    </source>
</evidence>
<evidence type="ECO:0000256" key="7">
    <source>
        <dbReference type="ARBA" id="ARBA00022553"/>
    </source>
</evidence>
<evidence type="ECO:0000256" key="10">
    <source>
        <dbReference type="ARBA" id="ARBA00023273"/>
    </source>
</evidence>
<organism evidence="15 16">
    <name type="scientific">Stichopus japonicus</name>
    <name type="common">Sea cucumber</name>
    <dbReference type="NCBI Taxonomy" id="307972"/>
    <lineage>
        <taxon>Eukaryota</taxon>
        <taxon>Metazoa</taxon>
        <taxon>Echinodermata</taxon>
        <taxon>Eleutherozoa</taxon>
        <taxon>Echinozoa</taxon>
        <taxon>Holothuroidea</taxon>
        <taxon>Aspidochirotacea</taxon>
        <taxon>Aspidochirotida</taxon>
        <taxon>Stichopodidae</taxon>
        <taxon>Apostichopus</taxon>
    </lineage>
</organism>
<proteinExistence type="inferred from homology"/>
<dbReference type="GO" id="GO:0030175">
    <property type="term" value="C:filopodium"/>
    <property type="evidence" value="ECO:0007669"/>
    <property type="project" value="UniProtKB-SubCell"/>
</dbReference>
<reference evidence="15 16" key="1">
    <citation type="journal article" date="2017" name="PLoS Biol.">
        <title>The sea cucumber genome provides insights into morphological evolution and visceral regeneration.</title>
        <authorList>
            <person name="Zhang X."/>
            <person name="Sun L."/>
            <person name="Yuan J."/>
            <person name="Sun Y."/>
            <person name="Gao Y."/>
            <person name="Zhang L."/>
            <person name="Li S."/>
            <person name="Dai H."/>
            <person name="Hamel J.F."/>
            <person name="Liu C."/>
            <person name="Yu Y."/>
            <person name="Liu S."/>
            <person name="Lin W."/>
            <person name="Guo K."/>
            <person name="Jin S."/>
            <person name="Xu P."/>
            <person name="Storey K.B."/>
            <person name="Huan P."/>
            <person name="Zhang T."/>
            <person name="Zhou Y."/>
            <person name="Zhang J."/>
            <person name="Lin C."/>
            <person name="Li X."/>
            <person name="Xing L."/>
            <person name="Huo D."/>
            <person name="Sun M."/>
            <person name="Wang L."/>
            <person name="Mercier A."/>
            <person name="Li F."/>
            <person name="Yang H."/>
            <person name="Xiang J."/>
        </authorList>
    </citation>
    <scope>NUCLEOTIDE SEQUENCE [LARGE SCALE GENOMIC DNA]</scope>
    <source>
        <strain evidence="15">Shaxun</strain>
        <tissue evidence="15">Muscle</tissue>
    </source>
</reference>
<feature type="compositionally biased region" description="Pro residues" evidence="12">
    <location>
        <begin position="255"/>
        <end position="285"/>
    </location>
</feature>
<comment type="caution">
    <text evidence="15">The sequence shown here is derived from an EMBL/GenBank/DDBJ whole genome shotgun (WGS) entry which is preliminary data.</text>
</comment>
<dbReference type="Gene3D" id="2.30.30.40">
    <property type="entry name" value="SH3 Domains"/>
    <property type="match status" value="1"/>
</dbReference>
<evidence type="ECO:0000256" key="6">
    <source>
        <dbReference type="ARBA" id="ARBA00022490"/>
    </source>
</evidence>
<dbReference type="GO" id="GO:0030027">
    <property type="term" value="C:lamellipodium"/>
    <property type="evidence" value="ECO:0007669"/>
    <property type="project" value="UniProtKB-SubCell"/>
</dbReference>
<keyword evidence="7" id="KW-0597">Phosphoprotein</keyword>
<evidence type="ECO:0000256" key="11">
    <source>
        <dbReference type="PROSITE-ProRule" id="PRU00192"/>
    </source>
</evidence>
<dbReference type="Proteomes" id="UP000230750">
    <property type="component" value="Unassembled WGS sequence"/>
</dbReference>
<dbReference type="SMART" id="SM00326">
    <property type="entry name" value="SH3"/>
    <property type="match status" value="1"/>
</dbReference>
<dbReference type="Gene3D" id="6.10.140.1620">
    <property type="match status" value="1"/>
</dbReference>
<dbReference type="EMBL" id="MRZV01000617">
    <property type="protein sequence ID" value="PIK46851.1"/>
    <property type="molecule type" value="Genomic_DNA"/>
</dbReference>
<dbReference type="PANTHER" id="PTHR10460">
    <property type="entry name" value="ABL INTERACTOR FAMILY MEMBER"/>
    <property type="match status" value="1"/>
</dbReference>
<dbReference type="InterPro" id="IPR036028">
    <property type="entry name" value="SH3-like_dom_sf"/>
</dbReference>
<evidence type="ECO:0000313" key="16">
    <source>
        <dbReference type="Proteomes" id="UP000230750"/>
    </source>
</evidence>
<accession>A0A2G8KFS2</accession>
<comment type="subcellular location">
    <subcellularLocation>
        <location evidence="2">Cell projection</location>
        <location evidence="2">Filopodium</location>
    </subcellularLocation>
    <subcellularLocation>
        <location evidence="3">Cell projection</location>
        <location evidence="3">Lamellipodium</location>
    </subcellularLocation>
    <subcellularLocation>
        <location evidence="1">Cytoplasm</location>
        <location evidence="1">Cytoskeleton</location>
    </subcellularLocation>
</comment>
<evidence type="ECO:0000256" key="5">
    <source>
        <dbReference type="ARBA" id="ARBA00022443"/>
    </source>
</evidence>
<dbReference type="GO" id="GO:0017124">
    <property type="term" value="F:SH3 domain binding"/>
    <property type="evidence" value="ECO:0007669"/>
    <property type="project" value="TreeGrafter"/>
</dbReference>
<dbReference type="OrthoDB" id="5971719at2759"/>
<evidence type="ECO:0000256" key="12">
    <source>
        <dbReference type="SAM" id="MobiDB-lite"/>
    </source>
</evidence>
<dbReference type="InterPro" id="IPR000727">
    <property type="entry name" value="T_SNARE_dom"/>
</dbReference>
<dbReference type="SUPFAM" id="SSF50044">
    <property type="entry name" value="SH3-domain"/>
    <property type="match status" value="1"/>
</dbReference>
<dbReference type="InterPro" id="IPR012849">
    <property type="entry name" value="Abl-interactor_HHR_dom"/>
</dbReference>
<dbReference type="GO" id="GO:0035591">
    <property type="term" value="F:signaling adaptor activity"/>
    <property type="evidence" value="ECO:0007669"/>
    <property type="project" value="TreeGrafter"/>
</dbReference>
<keyword evidence="9" id="KW-0206">Cytoskeleton</keyword>
<dbReference type="PROSITE" id="PS50192">
    <property type="entry name" value="T_SNARE"/>
    <property type="match status" value="1"/>
</dbReference>
<protein>
    <submittedName>
        <fullName evidence="15">Putative abl interactor 2 isoform X2</fullName>
    </submittedName>
</protein>
<feature type="region of interest" description="Disordered" evidence="12">
    <location>
        <begin position="144"/>
        <end position="344"/>
    </location>
</feature>
<evidence type="ECO:0000256" key="8">
    <source>
        <dbReference type="ARBA" id="ARBA00023054"/>
    </source>
</evidence>
<dbReference type="STRING" id="307972.A0A2G8KFS2"/>
<dbReference type="GO" id="GO:0001764">
    <property type="term" value="P:neuron migration"/>
    <property type="evidence" value="ECO:0007669"/>
    <property type="project" value="TreeGrafter"/>
</dbReference>
<feature type="compositionally biased region" description="Low complexity" evidence="12">
    <location>
        <begin position="191"/>
        <end position="204"/>
    </location>
</feature>
<keyword evidence="5 11" id="KW-0728">SH3 domain</keyword>
<dbReference type="InterPro" id="IPR001452">
    <property type="entry name" value="SH3_domain"/>
</dbReference>
<evidence type="ECO:0000256" key="9">
    <source>
        <dbReference type="ARBA" id="ARBA00023212"/>
    </source>
</evidence>
<feature type="compositionally biased region" description="Pro residues" evidence="12">
    <location>
        <begin position="328"/>
        <end position="342"/>
    </location>
</feature>
<dbReference type="CDD" id="cd11826">
    <property type="entry name" value="SH3_Abi"/>
    <property type="match status" value="1"/>
</dbReference>
<evidence type="ECO:0000256" key="3">
    <source>
        <dbReference type="ARBA" id="ARBA00004510"/>
    </source>
</evidence>
<comment type="similarity">
    <text evidence="4">Belongs to the ABI family.</text>
</comment>
<dbReference type="FunFam" id="2.30.30.40:FF:000002">
    <property type="entry name" value="abl interactor 1 isoform X1"/>
    <property type="match status" value="1"/>
</dbReference>
<dbReference type="PROSITE" id="PS50002">
    <property type="entry name" value="SH3"/>
    <property type="match status" value="1"/>
</dbReference>
<feature type="domain" description="SH3" evidence="13">
    <location>
        <begin position="355"/>
        <end position="413"/>
    </location>
</feature>
<evidence type="ECO:0000256" key="1">
    <source>
        <dbReference type="ARBA" id="ARBA00004245"/>
    </source>
</evidence>
<dbReference type="PANTHER" id="PTHR10460:SF0">
    <property type="entry name" value="ABELSON INTERACTING PROTEIN, ISOFORM D"/>
    <property type="match status" value="1"/>
</dbReference>
<dbReference type="PRINTS" id="PR00499">
    <property type="entry name" value="P67PHOX"/>
</dbReference>
<evidence type="ECO:0000313" key="15">
    <source>
        <dbReference type="EMBL" id="PIK46851.1"/>
    </source>
</evidence>
<feature type="domain" description="T-SNARE coiled-coil homology" evidence="14">
    <location>
        <begin position="46"/>
        <end position="108"/>
    </location>
</feature>
<keyword evidence="8" id="KW-0175">Coiled coil</keyword>
<dbReference type="PRINTS" id="PR00452">
    <property type="entry name" value="SH3DOMAIN"/>
</dbReference>
<keyword evidence="6" id="KW-0963">Cytoplasm</keyword>
<evidence type="ECO:0000256" key="4">
    <source>
        <dbReference type="ARBA" id="ARBA00010020"/>
    </source>
</evidence>
<sequence>MMSTLEDLLVNEIPTGRQALIDSHNNLPQVASYCEENYEKAANKRQALEETKNYVTQSLASVAYQINTLATSMLNMLDLQATQLSNMETNINHIAQTVSIHKEKVARREIGVLTTSKSCPRTHKIVAPSNQEKQQKYKSTPIDYSILDDMGHGTKLSPSHYDSMSRRKPMGAPPPAPLPPGGYTSARHDSQTSLQSSQNSPLPQSKDRPPSQISNMGAPPPPSMTPNMAGMTMSNNAPPPPSMTQDSTSPMPHMGAPPPPTPPPAQQFVGTPPPPAADEPPPPAQSPFSSQLNQALHMRGGAGDIGSPDSQVELPPPPVDYEQEDFMAPPPPVDDTMPPPPEFLQTDEPSWVPGSFVEKVIAIFDYEATRDDELTFAEGSLIYVLQKNPDGWYEGVMNGYTGLFPGNYVELCP</sequence>
<feature type="compositionally biased region" description="Pro residues" evidence="12">
    <location>
        <begin position="171"/>
        <end position="180"/>
    </location>
</feature>
<keyword evidence="16" id="KW-1185">Reference proteome</keyword>
<dbReference type="Pfam" id="PF14604">
    <property type="entry name" value="SH3_9"/>
    <property type="match status" value="1"/>
</dbReference>
<dbReference type="InterPro" id="IPR028457">
    <property type="entry name" value="ABI"/>
</dbReference>
<dbReference type="GO" id="GO:0005856">
    <property type="term" value="C:cytoskeleton"/>
    <property type="evidence" value="ECO:0007669"/>
    <property type="project" value="UniProtKB-SubCell"/>
</dbReference>